<keyword evidence="2" id="KW-0539">Nucleus</keyword>
<name>A0A8S1Q226_PARPR</name>
<dbReference type="PROSITE" id="PS00598">
    <property type="entry name" value="CHROMO_1"/>
    <property type="match status" value="1"/>
</dbReference>
<gene>
    <name evidence="4" type="ORF">PPRIM_AZ9-3.1.T1410122</name>
</gene>
<evidence type="ECO:0000313" key="5">
    <source>
        <dbReference type="Proteomes" id="UP000688137"/>
    </source>
</evidence>
<dbReference type="InterPro" id="IPR023780">
    <property type="entry name" value="Chromo_domain"/>
</dbReference>
<dbReference type="OMA" id="KTHNPEI"/>
<dbReference type="SMART" id="SM00298">
    <property type="entry name" value="CHROMO"/>
    <property type="match status" value="1"/>
</dbReference>
<evidence type="ECO:0000259" key="3">
    <source>
        <dbReference type="PROSITE" id="PS50013"/>
    </source>
</evidence>
<comment type="subcellular location">
    <subcellularLocation>
        <location evidence="1">Nucleus</location>
    </subcellularLocation>
</comment>
<dbReference type="PROSITE" id="PS50013">
    <property type="entry name" value="CHROMO_2"/>
    <property type="match status" value="1"/>
</dbReference>
<dbReference type="InterPro" id="IPR023779">
    <property type="entry name" value="Chromodomain_CS"/>
</dbReference>
<organism evidence="4 5">
    <name type="scientific">Paramecium primaurelia</name>
    <dbReference type="NCBI Taxonomy" id="5886"/>
    <lineage>
        <taxon>Eukaryota</taxon>
        <taxon>Sar</taxon>
        <taxon>Alveolata</taxon>
        <taxon>Ciliophora</taxon>
        <taxon>Intramacronucleata</taxon>
        <taxon>Oligohymenophorea</taxon>
        <taxon>Peniculida</taxon>
        <taxon>Parameciidae</taxon>
        <taxon>Paramecium</taxon>
    </lineage>
</organism>
<reference evidence="4" key="1">
    <citation type="submission" date="2021-01" db="EMBL/GenBank/DDBJ databases">
        <authorList>
            <consortium name="Genoscope - CEA"/>
            <person name="William W."/>
        </authorList>
    </citation>
    <scope>NUCLEOTIDE SEQUENCE</scope>
</reference>
<protein>
    <recommendedName>
        <fullName evidence="3">Chromo domain-containing protein</fullName>
    </recommendedName>
</protein>
<dbReference type="InterPro" id="IPR051219">
    <property type="entry name" value="Heterochromatin_chromo-domain"/>
</dbReference>
<feature type="domain" description="Chromo" evidence="3">
    <location>
        <begin position="14"/>
        <end position="73"/>
    </location>
</feature>
<evidence type="ECO:0000256" key="2">
    <source>
        <dbReference type="ARBA" id="ARBA00023242"/>
    </source>
</evidence>
<evidence type="ECO:0000256" key="1">
    <source>
        <dbReference type="ARBA" id="ARBA00004123"/>
    </source>
</evidence>
<dbReference type="CDD" id="cd00024">
    <property type="entry name" value="CD_CSD"/>
    <property type="match status" value="1"/>
</dbReference>
<dbReference type="Proteomes" id="UP000688137">
    <property type="component" value="Unassembled WGS sequence"/>
</dbReference>
<dbReference type="Pfam" id="PF00385">
    <property type="entry name" value="Chromo"/>
    <property type="match status" value="1"/>
</dbReference>
<sequence length="145" mass="16970">MSGSPVSVSSQEEYMVEAITNKRVKNGRTEYEVKWQGYSDNEKTWEPIENLQSVMTYVLDFEQSLKQKQVQEVGEGNYDDGDSADEILQIRKDNDGQNLLFQVSWKQKNNRAPKVSWINQNTLKMHNPEILIDYLLKKIKWPNNK</sequence>
<dbReference type="EMBL" id="CAJJDM010000145">
    <property type="protein sequence ID" value="CAD8109706.1"/>
    <property type="molecule type" value="Genomic_DNA"/>
</dbReference>
<keyword evidence="5" id="KW-1185">Reference proteome</keyword>
<comment type="caution">
    <text evidence="4">The sequence shown here is derived from an EMBL/GenBank/DDBJ whole genome shotgun (WGS) entry which is preliminary data.</text>
</comment>
<evidence type="ECO:0000313" key="4">
    <source>
        <dbReference type="EMBL" id="CAD8109706.1"/>
    </source>
</evidence>
<dbReference type="InterPro" id="IPR000953">
    <property type="entry name" value="Chromo/chromo_shadow_dom"/>
</dbReference>
<dbReference type="GO" id="GO:0005634">
    <property type="term" value="C:nucleus"/>
    <property type="evidence" value="ECO:0007669"/>
    <property type="project" value="UniProtKB-SubCell"/>
</dbReference>
<accession>A0A8S1Q226</accession>
<proteinExistence type="predicted"/>
<dbReference type="AlphaFoldDB" id="A0A8S1Q226"/>
<dbReference type="PANTHER" id="PTHR22812">
    <property type="entry name" value="CHROMOBOX PROTEIN"/>
    <property type="match status" value="1"/>
</dbReference>